<dbReference type="AlphaFoldDB" id="A0A834KBH0"/>
<comment type="caution">
    <text evidence="1">The sequence shown here is derived from an EMBL/GenBank/DDBJ whole genome shotgun (WGS) entry which is preliminary data.</text>
</comment>
<evidence type="ECO:0000313" key="2">
    <source>
        <dbReference type="Proteomes" id="UP000617340"/>
    </source>
</evidence>
<reference evidence="1" key="1">
    <citation type="journal article" date="2020" name="G3 (Bethesda)">
        <title>High-Quality Assemblies for Three Invasive Social Wasps from the &lt;i&gt;Vespula&lt;/i&gt; Genus.</title>
        <authorList>
            <person name="Harrop T.W.R."/>
            <person name="Guhlin J."/>
            <person name="McLaughlin G.M."/>
            <person name="Permina E."/>
            <person name="Stockwell P."/>
            <person name="Gilligan J."/>
            <person name="Le Lec M.F."/>
            <person name="Gruber M.A.M."/>
            <person name="Quinn O."/>
            <person name="Lovegrove M."/>
            <person name="Duncan E.J."/>
            <person name="Remnant E.J."/>
            <person name="Van Eeckhoven J."/>
            <person name="Graham B."/>
            <person name="Knapp R.A."/>
            <person name="Langford K.W."/>
            <person name="Kronenberg Z."/>
            <person name="Press M.O."/>
            <person name="Eacker S.M."/>
            <person name="Wilson-Rankin E.E."/>
            <person name="Purcell J."/>
            <person name="Lester P.J."/>
            <person name="Dearden P.K."/>
        </authorList>
    </citation>
    <scope>NUCLEOTIDE SEQUENCE</scope>
    <source>
        <strain evidence="1">Linc-1</strain>
    </source>
</reference>
<organism evidence="1 2">
    <name type="scientific">Vespula germanica</name>
    <name type="common">German yellow jacket</name>
    <name type="synonym">Paravespula germanica</name>
    <dbReference type="NCBI Taxonomy" id="30212"/>
    <lineage>
        <taxon>Eukaryota</taxon>
        <taxon>Metazoa</taxon>
        <taxon>Ecdysozoa</taxon>
        <taxon>Arthropoda</taxon>
        <taxon>Hexapoda</taxon>
        <taxon>Insecta</taxon>
        <taxon>Pterygota</taxon>
        <taxon>Neoptera</taxon>
        <taxon>Endopterygota</taxon>
        <taxon>Hymenoptera</taxon>
        <taxon>Apocrita</taxon>
        <taxon>Aculeata</taxon>
        <taxon>Vespoidea</taxon>
        <taxon>Vespidae</taxon>
        <taxon>Vespinae</taxon>
        <taxon>Vespula</taxon>
    </lineage>
</organism>
<dbReference type="Proteomes" id="UP000617340">
    <property type="component" value="Unassembled WGS sequence"/>
</dbReference>
<protein>
    <submittedName>
        <fullName evidence="1">Uncharacterized protein</fullName>
    </submittedName>
</protein>
<proteinExistence type="predicted"/>
<gene>
    <name evidence="1" type="ORF">HZH68_007624</name>
</gene>
<keyword evidence="2" id="KW-1185">Reference proteome</keyword>
<sequence>MAGIIWTASQFEPVKPAEPTAGAERQVVVERTQIDYELNELNAIVSVGYLELTYCDASTLQALARTTGNRWTDECEYIPFSNYELARLSQLATAMLVKVSYFATSDRMFQLRSMFHDGTKIVSKIYTFKAIQLEKR</sequence>
<accession>A0A834KBH0</accession>
<name>A0A834KBH0_VESGE</name>
<evidence type="ECO:0000313" key="1">
    <source>
        <dbReference type="EMBL" id="KAF7401804.1"/>
    </source>
</evidence>
<dbReference type="EMBL" id="JACSDZ010000006">
    <property type="protein sequence ID" value="KAF7401804.1"/>
    <property type="molecule type" value="Genomic_DNA"/>
</dbReference>